<keyword evidence="1" id="KW-0732">Signal</keyword>
<dbReference type="Gene3D" id="3.40.30.10">
    <property type="entry name" value="Glutaredoxin"/>
    <property type="match status" value="1"/>
</dbReference>
<dbReference type="EMBL" id="CP012543">
    <property type="protein sequence ID" value="QCD46421.1"/>
    <property type="molecule type" value="Genomic_DNA"/>
</dbReference>
<protein>
    <submittedName>
        <fullName evidence="2">Putative periplasmic thioredoxin</fullName>
    </submittedName>
</protein>
<evidence type="ECO:0000313" key="2">
    <source>
        <dbReference type="EMBL" id="QCD46421.1"/>
    </source>
</evidence>
<gene>
    <name evidence="2" type="primary">trxC</name>
    <name evidence="2" type="ORF">CRECT_0742</name>
</gene>
<dbReference type="RefSeq" id="WP_171992667.1">
    <property type="nucleotide sequence ID" value="NZ_CP012543.1"/>
</dbReference>
<dbReference type="AlphaFoldDB" id="A0A6G5QL88"/>
<dbReference type="SUPFAM" id="SSF52833">
    <property type="entry name" value="Thioredoxin-like"/>
    <property type="match status" value="1"/>
</dbReference>
<dbReference type="PROSITE" id="PS51257">
    <property type="entry name" value="PROKAR_LIPOPROTEIN"/>
    <property type="match status" value="1"/>
</dbReference>
<evidence type="ECO:0000313" key="3">
    <source>
        <dbReference type="Proteomes" id="UP000502377"/>
    </source>
</evidence>
<dbReference type="InterPro" id="IPR036249">
    <property type="entry name" value="Thioredoxin-like_sf"/>
</dbReference>
<reference evidence="2 3" key="1">
    <citation type="submission" date="2016-07" db="EMBL/GenBank/DDBJ databases">
        <title>Comparative genomics of the Campylobacter concisus group.</title>
        <authorList>
            <person name="Miller W.G."/>
            <person name="Yee E."/>
            <person name="Chapman M.H."/>
            <person name="Huynh S."/>
            <person name="Bono J.L."/>
            <person name="On S.L.W."/>
            <person name="StLeger J."/>
            <person name="Foster G."/>
            <person name="Parker C.T."/>
        </authorList>
    </citation>
    <scope>NUCLEOTIDE SEQUENCE [LARGE SCALE GENOMIC DNA]</scope>
    <source>
        <strain evidence="2 3">ATCC 33238</strain>
    </source>
</reference>
<dbReference type="Proteomes" id="UP000502377">
    <property type="component" value="Chromosome"/>
</dbReference>
<proteinExistence type="predicted"/>
<feature type="signal peptide" evidence="1">
    <location>
        <begin position="1"/>
        <end position="19"/>
    </location>
</feature>
<organism evidence="2 3">
    <name type="scientific">Campylobacter rectus</name>
    <name type="common">Wolinella recta</name>
    <dbReference type="NCBI Taxonomy" id="203"/>
    <lineage>
        <taxon>Bacteria</taxon>
        <taxon>Pseudomonadati</taxon>
        <taxon>Campylobacterota</taxon>
        <taxon>Epsilonproteobacteria</taxon>
        <taxon>Campylobacterales</taxon>
        <taxon>Campylobacteraceae</taxon>
        <taxon>Campylobacter</taxon>
    </lineage>
</organism>
<feature type="chain" id="PRO_5026186106" evidence="1">
    <location>
        <begin position="20"/>
        <end position="204"/>
    </location>
</feature>
<accession>A0A6G5QL88</accession>
<sequence>MKKTMKAIFAALACVLFLAGCGEDESAKAPTKLEGYKTGEEIALKSIFGKDLTLKRVEGGFVIKGDEDKILMFDIFGTFCPPCQKEAPDLTKFQIDNLNDFTIVGLTHFENVTNEYVAENFAQKYDAFYFISNDIKTNDRLSAQILEDIKYERLESVPIKMVLKGGVYQELTDVDSGKFGVKYYLGGIRLDAMTKDYERIKNAR</sequence>
<dbReference type="KEGG" id="crx:CRECT_0742"/>
<evidence type="ECO:0000256" key="1">
    <source>
        <dbReference type="SAM" id="SignalP"/>
    </source>
</evidence>
<name>A0A6G5QL88_CAMRE</name>